<evidence type="ECO:0000313" key="3">
    <source>
        <dbReference type="Proteomes" id="UP000587760"/>
    </source>
</evidence>
<evidence type="ECO:0000313" key="2">
    <source>
        <dbReference type="EMBL" id="MBB6480407.1"/>
    </source>
</evidence>
<dbReference type="RefSeq" id="WP_184746605.1">
    <property type="nucleotide sequence ID" value="NZ_JACHGJ010000003.1"/>
</dbReference>
<evidence type="ECO:0000256" key="1">
    <source>
        <dbReference type="SAM" id="MobiDB-lite"/>
    </source>
</evidence>
<dbReference type="AlphaFoldDB" id="A0A841RAY0"/>
<dbReference type="EMBL" id="JACHGJ010000003">
    <property type="protein sequence ID" value="MBB6480407.1"/>
    <property type="molecule type" value="Genomic_DNA"/>
</dbReference>
<feature type="region of interest" description="Disordered" evidence="1">
    <location>
        <begin position="43"/>
        <end position="68"/>
    </location>
</feature>
<gene>
    <name evidence="2" type="ORF">HNR50_002070</name>
</gene>
<feature type="compositionally biased region" description="Low complexity" evidence="1">
    <location>
        <begin position="43"/>
        <end position="59"/>
    </location>
</feature>
<protein>
    <submittedName>
        <fullName evidence="2">Uncharacterized protein</fullName>
    </submittedName>
</protein>
<organism evidence="2 3">
    <name type="scientific">Spirochaeta isovalerica</name>
    <dbReference type="NCBI Taxonomy" id="150"/>
    <lineage>
        <taxon>Bacteria</taxon>
        <taxon>Pseudomonadati</taxon>
        <taxon>Spirochaetota</taxon>
        <taxon>Spirochaetia</taxon>
        <taxon>Spirochaetales</taxon>
        <taxon>Spirochaetaceae</taxon>
        <taxon>Spirochaeta</taxon>
    </lineage>
</organism>
<reference evidence="2 3" key="1">
    <citation type="submission" date="2020-08" db="EMBL/GenBank/DDBJ databases">
        <title>Genomic Encyclopedia of Type Strains, Phase IV (KMG-IV): sequencing the most valuable type-strain genomes for metagenomic binning, comparative biology and taxonomic classification.</title>
        <authorList>
            <person name="Goeker M."/>
        </authorList>
    </citation>
    <scope>NUCLEOTIDE SEQUENCE [LARGE SCALE GENOMIC DNA]</scope>
    <source>
        <strain evidence="2 3">DSM 2461</strain>
    </source>
</reference>
<sequence length="68" mass="7554">MNRLIEKDQTADFQLESVLEDLASRQIDAETAKAMIARIVANKGNYGSNDNNNCNYDSNVGHDDHAID</sequence>
<comment type="caution">
    <text evidence="2">The sequence shown here is derived from an EMBL/GenBank/DDBJ whole genome shotgun (WGS) entry which is preliminary data.</text>
</comment>
<dbReference type="Proteomes" id="UP000587760">
    <property type="component" value="Unassembled WGS sequence"/>
</dbReference>
<accession>A0A841RAY0</accession>
<keyword evidence="3" id="KW-1185">Reference proteome</keyword>
<name>A0A841RAY0_9SPIO</name>
<proteinExistence type="predicted"/>